<evidence type="ECO:0000313" key="22">
    <source>
        <dbReference type="Proteomes" id="UP000027986"/>
    </source>
</evidence>
<comment type="catalytic activity">
    <reaction evidence="14">
        <text>L-homoserine + NADP(+) = L-aspartate 4-semialdehyde + NADPH + H(+)</text>
        <dbReference type="Rhea" id="RHEA:15761"/>
        <dbReference type="ChEBI" id="CHEBI:15378"/>
        <dbReference type="ChEBI" id="CHEBI:57476"/>
        <dbReference type="ChEBI" id="CHEBI:57783"/>
        <dbReference type="ChEBI" id="CHEBI:58349"/>
        <dbReference type="ChEBI" id="CHEBI:537519"/>
        <dbReference type="EC" id="1.1.1.3"/>
    </reaction>
    <physiologicalReaction direction="right-to-left" evidence="14">
        <dbReference type="Rhea" id="RHEA:15763"/>
    </physiologicalReaction>
</comment>
<accession>A0A075JDJ2</accession>
<dbReference type="eggNOG" id="COG0460">
    <property type="taxonomic scope" value="Bacteria"/>
</dbReference>
<evidence type="ECO:0000256" key="2">
    <source>
        <dbReference type="ARBA" id="ARBA00005056"/>
    </source>
</evidence>
<keyword evidence="10 18" id="KW-0560">Oxidoreductase</keyword>
<dbReference type="GO" id="GO:0004412">
    <property type="term" value="F:homoserine dehydrogenase activity"/>
    <property type="evidence" value="ECO:0007669"/>
    <property type="project" value="UniProtKB-EC"/>
</dbReference>
<dbReference type="InterPro" id="IPR045865">
    <property type="entry name" value="ACT-like_dom_sf"/>
</dbReference>
<protein>
    <recommendedName>
        <fullName evidence="6 18">Homoserine dehydrogenase</fullName>
        <ecNumber evidence="5 18">1.1.1.3</ecNumber>
    </recommendedName>
</protein>
<dbReference type="Gene3D" id="3.30.70.260">
    <property type="match status" value="1"/>
</dbReference>
<evidence type="ECO:0000256" key="6">
    <source>
        <dbReference type="ARBA" id="ARBA00013376"/>
    </source>
</evidence>
<dbReference type="Pfam" id="PF00742">
    <property type="entry name" value="Homoserine_dh"/>
    <property type="match status" value="1"/>
</dbReference>
<evidence type="ECO:0000256" key="15">
    <source>
        <dbReference type="ARBA" id="ARBA00049031"/>
    </source>
</evidence>
<evidence type="ECO:0000256" key="18">
    <source>
        <dbReference type="RuleBase" id="RU000579"/>
    </source>
</evidence>
<feature type="binding site" evidence="17">
    <location>
        <position position="204"/>
    </location>
    <ligand>
        <name>L-homoserine</name>
        <dbReference type="ChEBI" id="CHEBI:57476"/>
    </ligand>
</feature>
<evidence type="ECO:0000256" key="9">
    <source>
        <dbReference type="ARBA" id="ARBA00022857"/>
    </source>
</evidence>
<dbReference type="KEGG" id="dni:HX89_04755"/>
<evidence type="ECO:0000313" key="21">
    <source>
        <dbReference type="EMBL" id="AIF40371.1"/>
    </source>
</evidence>
<dbReference type="EC" id="1.1.1.3" evidence="5 18"/>
<feature type="domain" description="ACT" evidence="20">
    <location>
        <begin position="370"/>
        <end position="449"/>
    </location>
</feature>
<evidence type="ECO:0000256" key="17">
    <source>
        <dbReference type="PIRSR" id="PIRSR000098-2"/>
    </source>
</evidence>
<keyword evidence="11" id="KW-0915">Sodium</keyword>
<evidence type="ECO:0000256" key="1">
    <source>
        <dbReference type="ARBA" id="ARBA00001920"/>
    </source>
</evidence>
<dbReference type="NCBIfam" id="NF004976">
    <property type="entry name" value="PRK06349.1"/>
    <property type="match status" value="1"/>
</dbReference>
<feature type="binding site" evidence="17">
    <location>
        <position position="119"/>
    </location>
    <ligand>
        <name>NADPH</name>
        <dbReference type="ChEBI" id="CHEBI:57783"/>
    </ligand>
</feature>
<dbReference type="Pfam" id="PF03447">
    <property type="entry name" value="NAD_binding_3"/>
    <property type="match status" value="1"/>
</dbReference>
<dbReference type="InterPro" id="IPR005106">
    <property type="entry name" value="Asp/hSer_DH_NAD-bd"/>
</dbReference>
<evidence type="ECO:0000256" key="7">
    <source>
        <dbReference type="ARBA" id="ARBA00022605"/>
    </source>
</evidence>
<dbReference type="HOGENOM" id="CLU_009116_1_0_11"/>
<dbReference type="GO" id="GO:0009086">
    <property type="term" value="P:methionine biosynthetic process"/>
    <property type="evidence" value="ECO:0007669"/>
    <property type="project" value="UniProtKB-KW"/>
</dbReference>
<dbReference type="Proteomes" id="UP000027986">
    <property type="component" value="Chromosome"/>
</dbReference>
<name>A0A075JDJ2_9MICO</name>
<dbReference type="OrthoDB" id="9808167at2"/>
<dbReference type="PANTHER" id="PTHR43331">
    <property type="entry name" value="HOMOSERINE DEHYDROGENASE"/>
    <property type="match status" value="1"/>
</dbReference>
<dbReference type="InterPro" id="IPR002912">
    <property type="entry name" value="ACT_dom"/>
</dbReference>
<dbReference type="UniPathway" id="UPA00050">
    <property type="reaction ID" value="UER00063"/>
</dbReference>
<dbReference type="UniPathway" id="UPA00051">
    <property type="reaction ID" value="UER00465"/>
</dbReference>
<dbReference type="InterPro" id="IPR016204">
    <property type="entry name" value="HDH"/>
</dbReference>
<reference evidence="21 22" key="1">
    <citation type="submission" date="2014-07" db="EMBL/GenBank/DDBJ databases">
        <title>Genome Sequencing of Dermacoccus nishinomiyaensis.</title>
        <authorList>
            <person name="Hong K.W."/>
            <person name="Chan K.G."/>
        </authorList>
    </citation>
    <scope>NUCLEOTIDE SEQUENCE [LARGE SCALE GENOMIC DNA]</scope>
    <source>
        <strain evidence="21 22">M25</strain>
    </source>
</reference>
<dbReference type="InterPro" id="IPR036291">
    <property type="entry name" value="NAD(P)-bd_dom_sf"/>
</dbReference>
<dbReference type="GeneID" id="41840502"/>
<dbReference type="GO" id="GO:0050661">
    <property type="term" value="F:NADP binding"/>
    <property type="evidence" value="ECO:0007669"/>
    <property type="project" value="InterPro"/>
</dbReference>
<gene>
    <name evidence="21" type="ORF">HX89_04755</name>
</gene>
<evidence type="ECO:0000256" key="14">
    <source>
        <dbReference type="ARBA" id="ARBA00048841"/>
    </source>
</evidence>
<evidence type="ECO:0000256" key="5">
    <source>
        <dbReference type="ARBA" id="ARBA00013213"/>
    </source>
</evidence>
<comment type="function">
    <text evidence="13">Catalyzes the conversion of L-aspartate-beta-semialdehyde (L-Asa) to L-homoserine (L-Hse), the third step in the biosynthesis of threonine and methionine from aspartate.</text>
</comment>
<dbReference type="SUPFAM" id="SSF55347">
    <property type="entry name" value="Glyceraldehyde-3-phosphate dehydrogenase-like, C-terminal domain"/>
    <property type="match status" value="1"/>
</dbReference>
<evidence type="ECO:0000259" key="20">
    <source>
        <dbReference type="PROSITE" id="PS51671"/>
    </source>
</evidence>
<keyword evidence="9 17" id="KW-0521">NADP</keyword>
<sequence>MTTTASAMPADSTTPREPITIALLGSGVVGTSVARELTQNAADFEARIGAPLQIVGVAVRDTSKDRSETGLPADVFTTDAQALVDGADIVVELMGGDEPAKSLITRALSNGSSVVTANKALLGSDGPELYQLAMDHGVDLSYEAAVAGAIPLIRPLRESLAGDEVTKVLGIVNGTTNFILDKMHRTGAGLRDVLAEAQELGYAEADPTADVEGYDAQAKAAILASLAFHTRVRTSDVHVEGIMNITAEDITAARRAGFVIKLLAIAEKVERGEADGGAGVNVRVHPVLLSRSHPLASVHEAFNAVFVETKLAGELMFYGRGAGGDPTASAVLGDIVQAAHHRVTGGRGSGESADADLPILPIGESLTRYVVRVEVADEPGVLGRVTSAFGEHGVSIESMRQGVRRSEDGLASLTFMTHQAPEAALAATVDSIKKLADVDCVSSVLRAEGN</sequence>
<feature type="binding site" evidence="17">
    <location>
        <begin position="24"/>
        <end position="31"/>
    </location>
    <ligand>
        <name>NADP(+)</name>
        <dbReference type="ChEBI" id="CHEBI:58349"/>
    </ligand>
</feature>
<dbReference type="Gene3D" id="3.30.360.10">
    <property type="entry name" value="Dihydrodipicolinate Reductase, domain 2"/>
    <property type="match status" value="1"/>
</dbReference>
<proteinExistence type="inferred from homology"/>
<feature type="active site" description="Proton donor" evidence="16">
    <location>
        <position position="219"/>
    </location>
</feature>
<dbReference type="GO" id="GO:0009088">
    <property type="term" value="P:threonine biosynthetic process"/>
    <property type="evidence" value="ECO:0007669"/>
    <property type="project" value="UniProtKB-UniPathway"/>
</dbReference>
<evidence type="ECO:0000256" key="13">
    <source>
        <dbReference type="ARBA" id="ARBA00044930"/>
    </source>
</evidence>
<dbReference type="PIRSF" id="PIRSF000098">
    <property type="entry name" value="Homoser_dehydrog"/>
    <property type="match status" value="1"/>
</dbReference>
<comment type="catalytic activity">
    <reaction evidence="15">
        <text>L-homoserine + NAD(+) = L-aspartate 4-semialdehyde + NADH + H(+)</text>
        <dbReference type="Rhea" id="RHEA:15757"/>
        <dbReference type="ChEBI" id="CHEBI:15378"/>
        <dbReference type="ChEBI" id="CHEBI:57476"/>
        <dbReference type="ChEBI" id="CHEBI:57540"/>
        <dbReference type="ChEBI" id="CHEBI:57945"/>
        <dbReference type="ChEBI" id="CHEBI:537519"/>
        <dbReference type="EC" id="1.1.1.3"/>
    </reaction>
    <physiologicalReaction direction="right-to-left" evidence="15">
        <dbReference type="Rhea" id="RHEA:15759"/>
    </physiologicalReaction>
</comment>
<dbReference type="Gene3D" id="3.40.50.720">
    <property type="entry name" value="NAD(P)-binding Rossmann-like Domain"/>
    <property type="match status" value="1"/>
</dbReference>
<comment type="pathway">
    <text evidence="2 18">Amino-acid biosynthesis; L-threonine biosynthesis; L-threonine from L-aspartate: step 3/5.</text>
</comment>
<dbReference type="SUPFAM" id="SSF51735">
    <property type="entry name" value="NAD(P)-binding Rossmann-fold domains"/>
    <property type="match status" value="1"/>
</dbReference>
<dbReference type="AlphaFoldDB" id="A0A075JDJ2"/>
<comment type="pathway">
    <text evidence="3 18">Amino-acid biosynthesis; L-methionine biosynthesis via de novo pathway; L-homoserine from L-aspartate: step 3/3.</text>
</comment>
<evidence type="ECO:0000256" key="16">
    <source>
        <dbReference type="PIRSR" id="PIRSR000098-1"/>
    </source>
</evidence>
<dbReference type="InterPro" id="IPR001342">
    <property type="entry name" value="HDH_cat"/>
</dbReference>
<dbReference type="PROSITE" id="PS51671">
    <property type="entry name" value="ACT"/>
    <property type="match status" value="1"/>
</dbReference>
<dbReference type="EMBL" id="CP008889">
    <property type="protein sequence ID" value="AIF40371.1"/>
    <property type="molecule type" value="Genomic_DNA"/>
</dbReference>
<comment type="cofactor">
    <cofactor evidence="1">
        <name>a metal cation</name>
        <dbReference type="ChEBI" id="CHEBI:25213"/>
    </cofactor>
</comment>
<evidence type="ECO:0000256" key="10">
    <source>
        <dbReference type="ARBA" id="ARBA00023002"/>
    </source>
</evidence>
<dbReference type="Pfam" id="PF01842">
    <property type="entry name" value="ACT"/>
    <property type="match status" value="1"/>
</dbReference>
<evidence type="ECO:0000256" key="8">
    <source>
        <dbReference type="ARBA" id="ARBA00022697"/>
    </source>
</evidence>
<dbReference type="PANTHER" id="PTHR43331:SF1">
    <property type="entry name" value="HOMOSERINE DEHYDROGENASE"/>
    <property type="match status" value="1"/>
</dbReference>
<keyword evidence="22" id="KW-1185">Reference proteome</keyword>
<dbReference type="SUPFAM" id="SSF55021">
    <property type="entry name" value="ACT-like"/>
    <property type="match status" value="1"/>
</dbReference>
<organism evidence="21 22">
    <name type="scientific">Dermacoccus nishinomiyaensis</name>
    <dbReference type="NCBI Taxonomy" id="1274"/>
    <lineage>
        <taxon>Bacteria</taxon>
        <taxon>Bacillati</taxon>
        <taxon>Actinomycetota</taxon>
        <taxon>Actinomycetes</taxon>
        <taxon>Micrococcales</taxon>
        <taxon>Dermacoccaceae</taxon>
        <taxon>Dermacoccus</taxon>
    </lineage>
</organism>
<evidence type="ECO:0000256" key="19">
    <source>
        <dbReference type="RuleBase" id="RU004171"/>
    </source>
</evidence>
<dbReference type="FunFam" id="3.30.360.10:FF:000005">
    <property type="entry name" value="Homoserine dehydrogenase"/>
    <property type="match status" value="1"/>
</dbReference>
<evidence type="ECO:0000256" key="12">
    <source>
        <dbReference type="ARBA" id="ARBA00023167"/>
    </source>
</evidence>
<dbReference type="CDD" id="cd04881">
    <property type="entry name" value="ACT_HSDH-Hom"/>
    <property type="match status" value="1"/>
</dbReference>
<evidence type="ECO:0000256" key="4">
    <source>
        <dbReference type="ARBA" id="ARBA00006753"/>
    </source>
</evidence>
<keyword evidence="8 18" id="KW-0791">Threonine biosynthesis</keyword>
<evidence type="ECO:0000256" key="11">
    <source>
        <dbReference type="ARBA" id="ARBA00023053"/>
    </source>
</evidence>
<comment type="similarity">
    <text evidence="4 19">Belongs to the homoserine dehydrogenase family.</text>
</comment>
<keyword evidence="7 18" id="KW-0028">Amino-acid biosynthesis</keyword>
<keyword evidence="12 18" id="KW-0486">Methionine biosynthesis</keyword>
<dbReference type="RefSeq" id="WP_051805724.1">
    <property type="nucleotide sequence ID" value="NZ_CP008889.1"/>
</dbReference>
<evidence type="ECO:0000256" key="3">
    <source>
        <dbReference type="ARBA" id="ARBA00005062"/>
    </source>
</evidence>
<dbReference type="PROSITE" id="PS01042">
    <property type="entry name" value="HOMOSER_DHGENASE"/>
    <property type="match status" value="1"/>
</dbReference>
<dbReference type="InterPro" id="IPR019811">
    <property type="entry name" value="HDH_CS"/>
</dbReference>